<accession>A0A0A8ZX92</accession>
<dbReference type="EMBL" id="GBRH01253916">
    <property type="protein sequence ID" value="JAD43979.1"/>
    <property type="molecule type" value="Transcribed_RNA"/>
</dbReference>
<sequence length="20" mass="2344">MATTLDLTNSHFDRNCRNFS</sequence>
<organism evidence="1">
    <name type="scientific">Arundo donax</name>
    <name type="common">Giant reed</name>
    <name type="synonym">Donax arundinaceus</name>
    <dbReference type="NCBI Taxonomy" id="35708"/>
    <lineage>
        <taxon>Eukaryota</taxon>
        <taxon>Viridiplantae</taxon>
        <taxon>Streptophyta</taxon>
        <taxon>Embryophyta</taxon>
        <taxon>Tracheophyta</taxon>
        <taxon>Spermatophyta</taxon>
        <taxon>Magnoliopsida</taxon>
        <taxon>Liliopsida</taxon>
        <taxon>Poales</taxon>
        <taxon>Poaceae</taxon>
        <taxon>PACMAD clade</taxon>
        <taxon>Arundinoideae</taxon>
        <taxon>Arundineae</taxon>
        <taxon>Arundo</taxon>
    </lineage>
</organism>
<protein>
    <submittedName>
        <fullName evidence="1">Uncharacterized protein</fullName>
    </submittedName>
</protein>
<reference evidence="1" key="2">
    <citation type="journal article" date="2015" name="Data Brief">
        <title>Shoot transcriptome of the giant reed, Arundo donax.</title>
        <authorList>
            <person name="Barrero R.A."/>
            <person name="Guerrero F.D."/>
            <person name="Moolhuijzen P."/>
            <person name="Goolsby J.A."/>
            <person name="Tidwell J."/>
            <person name="Bellgard S.E."/>
            <person name="Bellgard M.I."/>
        </authorList>
    </citation>
    <scope>NUCLEOTIDE SEQUENCE</scope>
    <source>
        <tissue evidence="1">Shoot tissue taken approximately 20 cm above the soil surface</tissue>
    </source>
</reference>
<dbReference type="AlphaFoldDB" id="A0A0A8ZX92"/>
<name>A0A0A8ZX92_ARUDO</name>
<evidence type="ECO:0000313" key="1">
    <source>
        <dbReference type="EMBL" id="JAD43979.1"/>
    </source>
</evidence>
<reference evidence="1" key="1">
    <citation type="submission" date="2014-09" db="EMBL/GenBank/DDBJ databases">
        <authorList>
            <person name="Magalhaes I.L.F."/>
            <person name="Oliveira U."/>
            <person name="Santos F.R."/>
            <person name="Vidigal T.H.D.A."/>
            <person name="Brescovit A.D."/>
            <person name="Santos A.J."/>
        </authorList>
    </citation>
    <scope>NUCLEOTIDE SEQUENCE</scope>
    <source>
        <tissue evidence="1">Shoot tissue taken approximately 20 cm above the soil surface</tissue>
    </source>
</reference>
<proteinExistence type="predicted"/>